<evidence type="ECO:0000256" key="1">
    <source>
        <dbReference type="SAM" id="MobiDB-lite"/>
    </source>
</evidence>
<reference evidence="2" key="3">
    <citation type="submission" date="2018-05" db="EMBL/GenBank/DDBJ databases">
        <title>OgluRS3 (Oryza glumaepatula Reference Sequence Version 3).</title>
        <authorList>
            <person name="Zhang J."/>
            <person name="Kudrna D."/>
            <person name="Lee S."/>
            <person name="Talag J."/>
            <person name="Welchert J."/>
            <person name="Wing R.A."/>
        </authorList>
    </citation>
    <scope>NUCLEOTIDE SEQUENCE [LARGE SCALE GENOMIC DNA]</scope>
</reference>
<dbReference type="EnsemblPlants" id="OGLUM01G16490.1">
    <property type="protein sequence ID" value="OGLUM01G16490.1"/>
    <property type="gene ID" value="OGLUM01G16490"/>
</dbReference>
<keyword evidence="3" id="KW-1185">Reference proteome</keyword>
<dbReference type="Gramene" id="OGLUM01G16490.1">
    <property type="protein sequence ID" value="OGLUM01G16490.1"/>
    <property type="gene ID" value="OGLUM01G16490"/>
</dbReference>
<proteinExistence type="predicted"/>
<accession>A0A0D9Y832</accession>
<feature type="region of interest" description="Disordered" evidence="1">
    <location>
        <begin position="1"/>
        <end position="36"/>
    </location>
</feature>
<dbReference type="Proteomes" id="UP000026961">
    <property type="component" value="Chromosome 1"/>
</dbReference>
<dbReference type="STRING" id="40148.A0A0D9Y832"/>
<dbReference type="AlphaFoldDB" id="A0A0D9Y832"/>
<feature type="compositionally biased region" description="Polar residues" evidence="1">
    <location>
        <begin position="25"/>
        <end position="34"/>
    </location>
</feature>
<name>A0A0D9Y832_9ORYZ</name>
<dbReference type="HOGENOM" id="CLU_1725132_0_0_1"/>
<reference evidence="2" key="1">
    <citation type="submission" date="2013-08" db="EMBL/GenBank/DDBJ databases">
        <title>Oryza genome evolution.</title>
        <authorList>
            <person name="Wing R.A."/>
            <person name="Panaud O."/>
            <person name="Oliveira A.C."/>
        </authorList>
    </citation>
    <scope>NUCLEOTIDE SEQUENCE</scope>
</reference>
<protein>
    <submittedName>
        <fullName evidence="2">Uncharacterized protein</fullName>
    </submittedName>
</protein>
<reference evidence="2" key="2">
    <citation type="submission" date="2015-04" db="UniProtKB">
        <authorList>
            <consortium name="EnsemblPlants"/>
        </authorList>
    </citation>
    <scope>IDENTIFICATION</scope>
</reference>
<organism evidence="2">
    <name type="scientific">Oryza glumipatula</name>
    <dbReference type="NCBI Taxonomy" id="40148"/>
    <lineage>
        <taxon>Eukaryota</taxon>
        <taxon>Viridiplantae</taxon>
        <taxon>Streptophyta</taxon>
        <taxon>Embryophyta</taxon>
        <taxon>Tracheophyta</taxon>
        <taxon>Spermatophyta</taxon>
        <taxon>Magnoliopsida</taxon>
        <taxon>Liliopsida</taxon>
        <taxon>Poales</taxon>
        <taxon>Poaceae</taxon>
        <taxon>BOP clade</taxon>
        <taxon>Oryzoideae</taxon>
        <taxon>Oryzeae</taxon>
        <taxon>Oryzinae</taxon>
        <taxon>Oryza</taxon>
    </lineage>
</organism>
<evidence type="ECO:0000313" key="3">
    <source>
        <dbReference type="Proteomes" id="UP000026961"/>
    </source>
</evidence>
<sequence length="152" mass="16512">MGLEEDDTDPQAGNLREAKGEEGQRQGSKQQNAVGQERRLKMTHFKISSLSSPLLSLPHLSLYSRGPVWAARLTTSGGRGRRLARPAAASGSVDRWRVAWSTNVGSNAAVECLFEILRRLPGGCEHGASTCISRSWFVMEDDELSANITDGS</sequence>
<evidence type="ECO:0000313" key="2">
    <source>
        <dbReference type="EnsemblPlants" id="OGLUM01G16490.1"/>
    </source>
</evidence>